<evidence type="ECO:0000256" key="1">
    <source>
        <dbReference type="SAM" id="MobiDB-lite"/>
    </source>
</evidence>
<protein>
    <submittedName>
        <fullName evidence="2">Uncharacterized protein</fullName>
    </submittedName>
</protein>
<sequence length="56" mass="6118">MIDYFAIALTHGLMALAAWRLLARPDLDDDSLASEEKAKPKPWLAARDDNPGDGHG</sequence>
<reference evidence="2 3" key="1">
    <citation type="submission" date="2024-05" db="EMBL/GenBank/DDBJ databases">
        <authorList>
            <person name="Park S."/>
        </authorList>
    </citation>
    <scope>NUCLEOTIDE SEQUENCE [LARGE SCALE GENOMIC DNA]</scope>
    <source>
        <strain evidence="2 3">DGU5</strain>
    </source>
</reference>
<organism evidence="2 3">
    <name type="scientific">Aurantiacibacter flavus</name>
    <dbReference type="NCBI Taxonomy" id="3145232"/>
    <lineage>
        <taxon>Bacteria</taxon>
        <taxon>Pseudomonadati</taxon>
        <taxon>Pseudomonadota</taxon>
        <taxon>Alphaproteobacteria</taxon>
        <taxon>Sphingomonadales</taxon>
        <taxon>Erythrobacteraceae</taxon>
        <taxon>Aurantiacibacter</taxon>
    </lineage>
</organism>
<evidence type="ECO:0000313" key="3">
    <source>
        <dbReference type="Proteomes" id="UP001484535"/>
    </source>
</evidence>
<dbReference type="Proteomes" id="UP001484535">
    <property type="component" value="Unassembled WGS sequence"/>
</dbReference>
<proteinExistence type="predicted"/>
<comment type="caution">
    <text evidence="2">The sequence shown here is derived from an EMBL/GenBank/DDBJ whole genome shotgun (WGS) entry which is preliminary data.</text>
</comment>
<dbReference type="RefSeq" id="WP_346785535.1">
    <property type="nucleotide sequence ID" value="NZ_JBDLBR010000004.1"/>
</dbReference>
<evidence type="ECO:0000313" key="2">
    <source>
        <dbReference type="EMBL" id="MEN7538080.1"/>
    </source>
</evidence>
<accession>A0ABV0CYY3</accession>
<gene>
    <name evidence="2" type="ORF">ABDJ38_12930</name>
</gene>
<name>A0ABV0CYY3_9SPHN</name>
<feature type="compositionally biased region" description="Basic and acidic residues" evidence="1">
    <location>
        <begin position="46"/>
        <end position="56"/>
    </location>
</feature>
<keyword evidence="3" id="KW-1185">Reference proteome</keyword>
<feature type="region of interest" description="Disordered" evidence="1">
    <location>
        <begin position="30"/>
        <end position="56"/>
    </location>
</feature>
<dbReference type="EMBL" id="JBDLBR010000004">
    <property type="protein sequence ID" value="MEN7538080.1"/>
    <property type="molecule type" value="Genomic_DNA"/>
</dbReference>